<dbReference type="OrthoDB" id="7432757at2"/>
<evidence type="ECO:0000313" key="2">
    <source>
        <dbReference type="Proteomes" id="UP000184608"/>
    </source>
</evidence>
<name>A0A1M5V3C5_9VIBR</name>
<gene>
    <name evidence="1" type="ORF">VA7868_00254</name>
</gene>
<keyword evidence="2" id="KW-1185">Reference proteome</keyword>
<dbReference type="Proteomes" id="UP000184608">
    <property type="component" value="Unassembled WGS sequence"/>
</dbReference>
<evidence type="ECO:0000313" key="1">
    <source>
        <dbReference type="EMBL" id="SHH69759.1"/>
    </source>
</evidence>
<dbReference type="InterPro" id="IPR022050">
    <property type="entry name" value="T_hemolysin"/>
</dbReference>
<reference evidence="1 2" key="1">
    <citation type="submission" date="2016-11" db="EMBL/GenBank/DDBJ databases">
        <authorList>
            <person name="Jaros S."/>
            <person name="Januszkiewicz K."/>
            <person name="Wedrychowicz H."/>
        </authorList>
    </citation>
    <scope>NUCLEOTIDE SEQUENCE [LARGE SCALE GENOMIC DNA]</scope>
    <source>
        <strain evidence="1 2">CECT 7868</strain>
    </source>
</reference>
<organism evidence="1 2">
    <name type="scientific">Vibrio aerogenes CECT 7868</name>
    <dbReference type="NCBI Taxonomy" id="1216006"/>
    <lineage>
        <taxon>Bacteria</taxon>
        <taxon>Pseudomonadati</taxon>
        <taxon>Pseudomonadota</taxon>
        <taxon>Gammaproteobacteria</taxon>
        <taxon>Vibrionales</taxon>
        <taxon>Vibrionaceae</taxon>
        <taxon>Vibrio</taxon>
    </lineage>
</organism>
<dbReference type="Pfam" id="PF12261">
    <property type="entry name" value="T_hemolysin"/>
    <property type="match status" value="1"/>
</dbReference>
<sequence length="207" mass="23518">MSLAIDHASVCLTVIEQHHALRQCAEQYVVDRYASAFDAQIEEFMPVFLALQQQGEIQSVCGYRAASEETLFLEQYLDAPADQLISEHFSQPVSRDSLIEFGQLAAFSKGFSPLHFYLITQHLAALDYQWCICTVTDPLFALMKRMGLNPVVIAQADPARVENAHLWGRYYQSQPRIVAGNIRQGLQYLQQYMALRAERSPNRNMSV</sequence>
<proteinExistence type="predicted"/>
<dbReference type="STRING" id="1216006.VA7868_00254"/>
<dbReference type="AlphaFoldDB" id="A0A1M5V3C5"/>
<dbReference type="RefSeq" id="WP_073602046.1">
    <property type="nucleotide sequence ID" value="NZ_FQXZ01000005.1"/>
</dbReference>
<accession>A0A1M5V3C5</accession>
<protein>
    <submittedName>
        <fullName evidence="1">Thermostable hemolysin</fullName>
    </submittedName>
</protein>
<dbReference type="EMBL" id="FQXZ01000005">
    <property type="protein sequence ID" value="SHH69759.1"/>
    <property type="molecule type" value="Genomic_DNA"/>
</dbReference>